<comment type="catalytic activity">
    <reaction evidence="9">
        <text>ATP + H2O + 4 H(+)(in) = ADP + phosphate + 5 H(+)(out)</text>
        <dbReference type="Rhea" id="RHEA:57720"/>
        <dbReference type="ChEBI" id="CHEBI:15377"/>
        <dbReference type="ChEBI" id="CHEBI:15378"/>
        <dbReference type="ChEBI" id="CHEBI:30616"/>
        <dbReference type="ChEBI" id="CHEBI:43474"/>
        <dbReference type="ChEBI" id="CHEBI:456216"/>
        <dbReference type="EC" id="7.1.2.2"/>
    </reaction>
</comment>
<dbReference type="PANTHER" id="PTHR43607:SF1">
    <property type="entry name" value="H(+)-TRANSPORTING TWO-SECTOR ATPASE"/>
    <property type="match status" value="1"/>
</dbReference>
<reference evidence="10 11" key="2">
    <citation type="journal article" date="2024" name="Int. J. Syst. Evol. Microbiol.">
        <title>Promethearchaeum syntrophicum gen. nov., sp. nov., an anaerobic, obligately syntrophic archaeon, the first isolate of the lineage 'Asgard' archaea, and proposal of the new archaeal phylum Promethearchaeota phyl. nov. and kingdom Promethearchaeati regn. nov.</title>
        <authorList>
            <person name="Imachi H."/>
            <person name="Nobu M.K."/>
            <person name="Kato S."/>
            <person name="Takaki Y."/>
            <person name="Miyazaki M."/>
            <person name="Miyata M."/>
            <person name="Ogawara M."/>
            <person name="Saito Y."/>
            <person name="Sakai S."/>
            <person name="Tahara Y.O."/>
            <person name="Takano Y."/>
            <person name="Tasumi E."/>
            <person name="Uematsu K."/>
            <person name="Yoshimura T."/>
            <person name="Itoh T."/>
            <person name="Ohkuma M."/>
            <person name="Takai K."/>
        </authorList>
    </citation>
    <scope>NUCLEOTIDE SEQUENCE [LARGE SCALE GENOMIC DNA]</scope>
    <source>
        <strain evidence="10 11">MK-D1</strain>
    </source>
</reference>
<dbReference type="Pfam" id="PF16886">
    <property type="entry name" value="ATP-synt_ab_Xtn"/>
    <property type="match status" value="1"/>
</dbReference>
<evidence type="ECO:0000256" key="3">
    <source>
        <dbReference type="ARBA" id="ARBA00022475"/>
    </source>
</evidence>
<evidence type="ECO:0000256" key="6">
    <source>
        <dbReference type="ARBA" id="ARBA00022967"/>
    </source>
</evidence>
<dbReference type="InterPro" id="IPR022878">
    <property type="entry name" value="V-ATPase_asu"/>
</dbReference>
<keyword evidence="6 9" id="KW-1278">Translocase</keyword>
<keyword evidence="9" id="KW-0472">Membrane</keyword>
<keyword evidence="3 9" id="KW-1003">Cell membrane</keyword>
<keyword evidence="9" id="KW-0375">Hydrogen ion transport</keyword>
<dbReference type="NCBIfam" id="NF003220">
    <property type="entry name" value="PRK04192.1"/>
    <property type="match status" value="1"/>
</dbReference>
<dbReference type="InterPro" id="IPR003593">
    <property type="entry name" value="AAA+_ATPase"/>
</dbReference>
<dbReference type="Gene3D" id="2.40.30.20">
    <property type="match status" value="1"/>
</dbReference>
<dbReference type="Gene3D" id="2.40.50.100">
    <property type="match status" value="1"/>
</dbReference>
<evidence type="ECO:0000256" key="2">
    <source>
        <dbReference type="ARBA" id="ARBA00022448"/>
    </source>
</evidence>
<evidence type="ECO:0000256" key="4">
    <source>
        <dbReference type="ARBA" id="ARBA00022741"/>
    </source>
</evidence>
<organism evidence="10 11">
    <name type="scientific">Promethearchaeum syntrophicum</name>
    <dbReference type="NCBI Taxonomy" id="2594042"/>
    <lineage>
        <taxon>Archaea</taxon>
        <taxon>Promethearchaeati</taxon>
        <taxon>Promethearchaeota</taxon>
        <taxon>Promethearchaeia</taxon>
        <taxon>Promethearchaeales</taxon>
        <taxon>Promethearchaeaceae</taxon>
        <taxon>Promethearchaeum</taxon>
    </lineage>
</organism>
<keyword evidence="4 9" id="KW-0547">Nucleotide-binding</keyword>
<keyword evidence="11" id="KW-1185">Reference proteome</keyword>
<dbReference type="Proteomes" id="UP000321408">
    <property type="component" value="Chromosome"/>
</dbReference>
<dbReference type="PROSITE" id="PS00152">
    <property type="entry name" value="ATPASE_ALPHA_BETA"/>
    <property type="match status" value="1"/>
</dbReference>
<dbReference type="InterPro" id="IPR024034">
    <property type="entry name" value="ATPase_F1/V1_b/a_C"/>
</dbReference>
<keyword evidence="7 9" id="KW-0406">Ion transport</keyword>
<dbReference type="InterPro" id="IPR000194">
    <property type="entry name" value="ATPase_F1/V1/A1_a/bsu_nucl-bd"/>
</dbReference>
<name>A0A5B9D9J6_9ARCH</name>
<dbReference type="InterPro" id="IPR036121">
    <property type="entry name" value="ATPase_F1/V1/A1_a/bsu_N_sf"/>
</dbReference>
<dbReference type="PANTHER" id="PTHR43607">
    <property type="entry name" value="V-TYPE PROTON ATPASE CATALYTIC SUBUNIT A"/>
    <property type="match status" value="1"/>
</dbReference>
<dbReference type="InterPro" id="IPR055190">
    <property type="entry name" value="ATP-synt_VA_C"/>
</dbReference>
<dbReference type="InterPro" id="IPR023366">
    <property type="entry name" value="ATP_synth_asu-like_sf"/>
</dbReference>
<dbReference type="EMBL" id="CP042905">
    <property type="protein sequence ID" value="QEE15869.2"/>
    <property type="molecule type" value="Genomic_DNA"/>
</dbReference>
<accession>A0A5B9D9J6</accession>
<dbReference type="KEGG" id="psyt:DSAG12_01696"/>
<gene>
    <name evidence="9" type="primary">atpA</name>
    <name evidence="10" type="ORF">DSAG12_01696</name>
</gene>
<evidence type="ECO:0000256" key="8">
    <source>
        <dbReference type="ARBA" id="ARBA00023310"/>
    </source>
</evidence>
<dbReference type="Gene3D" id="1.10.1140.10">
    <property type="entry name" value="Bovine Mitochondrial F1-atpase, Atp Synthase Beta Chain, Chain D, domain 3"/>
    <property type="match status" value="1"/>
</dbReference>
<dbReference type="GO" id="GO:0046961">
    <property type="term" value="F:proton-transporting ATPase activity, rotational mechanism"/>
    <property type="evidence" value="ECO:0007669"/>
    <property type="project" value="InterPro"/>
</dbReference>
<dbReference type="Pfam" id="PF22919">
    <property type="entry name" value="ATP-synt_VA_C"/>
    <property type="match status" value="1"/>
</dbReference>
<dbReference type="InterPro" id="IPR027417">
    <property type="entry name" value="P-loop_NTPase"/>
</dbReference>
<dbReference type="GO" id="GO:0042777">
    <property type="term" value="P:proton motive force-driven plasma membrane ATP synthesis"/>
    <property type="evidence" value="ECO:0007669"/>
    <property type="project" value="UniProtKB-UniRule"/>
</dbReference>
<dbReference type="GO" id="GO:0046933">
    <property type="term" value="F:proton-transporting ATP synthase activity, rotational mechanism"/>
    <property type="evidence" value="ECO:0007669"/>
    <property type="project" value="UniProtKB-UniRule"/>
</dbReference>
<reference evidence="10 11" key="1">
    <citation type="journal article" date="2020" name="Nature">
        <title>Isolation of an archaeon at the prokaryote-eukaryote interface.</title>
        <authorList>
            <person name="Imachi H."/>
            <person name="Nobu M.K."/>
            <person name="Nakahara N."/>
            <person name="Morono Y."/>
            <person name="Ogawara M."/>
            <person name="Takaki Y."/>
            <person name="Takano Y."/>
            <person name="Uematsu K."/>
            <person name="Ikuta T."/>
            <person name="Ito M."/>
            <person name="Matsui Y."/>
            <person name="Miyazaki M."/>
            <person name="Murata K."/>
            <person name="Saito Y."/>
            <person name="Sakai S."/>
            <person name="Song C."/>
            <person name="Tasumi E."/>
            <person name="Yamanaka Y."/>
            <person name="Yamaguchi T."/>
            <person name="Kamagata Y."/>
            <person name="Tamaki H."/>
            <person name="Takai K."/>
        </authorList>
    </citation>
    <scope>NUCLEOTIDE SEQUENCE [LARGE SCALE GENOMIC DNA]</scope>
    <source>
        <strain evidence="10 11">MK-D1</strain>
    </source>
</reference>
<dbReference type="InterPro" id="IPR020003">
    <property type="entry name" value="ATPase_a/bsu_AS"/>
</dbReference>
<evidence type="ECO:0000256" key="1">
    <source>
        <dbReference type="ARBA" id="ARBA00008936"/>
    </source>
</evidence>
<dbReference type="EC" id="7.1.2.2" evidence="9"/>
<evidence type="ECO:0000313" key="10">
    <source>
        <dbReference type="EMBL" id="QEE15869.2"/>
    </source>
</evidence>
<dbReference type="SMART" id="SM00382">
    <property type="entry name" value="AAA"/>
    <property type="match status" value="1"/>
</dbReference>
<keyword evidence="2 9" id="KW-0813">Transport</keyword>
<dbReference type="HAMAP" id="MF_00309">
    <property type="entry name" value="ATP_synth_A_arch"/>
    <property type="match status" value="1"/>
</dbReference>
<proteinExistence type="inferred from homology"/>
<dbReference type="CDD" id="cd01134">
    <property type="entry name" value="V_A-ATPase_A"/>
    <property type="match status" value="1"/>
</dbReference>
<comment type="similarity">
    <text evidence="1 9">Belongs to the ATPase alpha/beta chains family.</text>
</comment>
<dbReference type="CDD" id="cd18111">
    <property type="entry name" value="ATP-synt_V_A-type_alpha_C"/>
    <property type="match status" value="1"/>
</dbReference>
<dbReference type="AlphaFoldDB" id="A0A5B9D9J6"/>
<dbReference type="Pfam" id="PF00006">
    <property type="entry name" value="ATP-synt_ab"/>
    <property type="match status" value="1"/>
</dbReference>
<dbReference type="Pfam" id="PF02874">
    <property type="entry name" value="ATP-synt_ab_N"/>
    <property type="match status" value="1"/>
</dbReference>
<sequence>MSENHKIIGNVSSINGSVIKVKGFSHQSVGDMVNVSEELNIIGEIIKIIDNIAVIQCYEETLGLKLNAIVTNLQYPLSMELGPGLLNSIYDGIQRPLDYIADITGDFISRGMKVNALDREKKWHFVPTVKIGETVQEGDIVGYVQEYSLYHEIMVPQGLTGTITEISEGDFNIIEKIYSIKNENKNYDQIILSKWPIRIPRPYHKRLMPDRPLITGTRVFDLLFPVARGGVVAVPGGFGTGKTVVQHSLAKFADADVIVYIGCGERGNEMADLLNSFPKLVDPENNRPLMERTIMIANTSNMPVSAREASIFAGITMAEYFRDMGKNVLLLADSTSRWAEALRELSGRLEEMPTEGGYPAYLATRLANFYERAGLIEIIGNPRRVGSITIIGAVSPGGGDFSEPVTTNTKRFVKAFWALDPNLAYARHYPSVNWINSYSLYDNLAEFWEENIHKGWEEYRKAINFILSREGELSSIAKLIGPENLPPDQQLIIYTAELIKEGFLIQNGFNDNDRYSSPEKTMKLISLFLKFYNESLGLIRKNVPFFRFKELEVINSIRRARLDISNENLDELDLLDLMLSRDLLQIHRQYAELL</sequence>
<dbReference type="InterPro" id="IPR031686">
    <property type="entry name" value="ATP-synth_a_Xtn"/>
</dbReference>
<dbReference type="SUPFAM" id="SSF47917">
    <property type="entry name" value="C-terminal domain of alpha and beta subunits of F1 ATP synthase"/>
    <property type="match status" value="1"/>
</dbReference>
<comment type="subcellular location">
    <subcellularLocation>
        <location evidence="9">Cell membrane</location>
        <topology evidence="9">Peripheral membrane protein</topology>
    </subcellularLocation>
</comment>
<evidence type="ECO:0000256" key="7">
    <source>
        <dbReference type="ARBA" id="ARBA00023065"/>
    </source>
</evidence>
<dbReference type="Gene3D" id="3.40.50.300">
    <property type="entry name" value="P-loop containing nucleotide triphosphate hydrolases"/>
    <property type="match status" value="1"/>
</dbReference>
<dbReference type="GO" id="GO:0005524">
    <property type="term" value="F:ATP binding"/>
    <property type="evidence" value="ECO:0007669"/>
    <property type="project" value="UniProtKB-UniRule"/>
</dbReference>
<evidence type="ECO:0000313" key="11">
    <source>
        <dbReference type="Proteomes" id="UP000321408"/>
    </source>
</evidence>
<evidence type="ECO:0000256" key="5">
    <source>
        <dbReference type="ARBA" id="ARBA00022840"/>
    </source>
</evidence>
<keyword evidence="5 9" id="KW-0067">ATP-binding</keyword>
<dbReference type="GO" id="GO:0005886">
    <property type="term" value="C:plasma membrane"/>
    <property type="evidence" value="ECO:0007669"/>
    <property type="project" value="UniProtKB-SubCell"/>
</dbReference>
<dbReference type="SUPFAM" id="SSF52540">
    <property type="entry name" value="P-loop containing nucleoside triphosphate hydrolases"/>
    <property type="match status" value="1"/>
</dbReference>
<protein>
    <recommendedName>
        <fullName evidence="9">A-type ATP synthase subunit A</fullName>
        <ecNumber evidence="9">7.1.2.2</ecNumber>
    </recommendedName>
</protein>
<dbReference type="SUPFAM" id="SSF50615">
    <property type="entry name" value="N-terminal domain of alpha and beta subunits of F1 ATP synthase"/>
    <property type="match status" value="1"/>
</dbReference>
<dbReference type="InterPro" id="IPR004100">
    <property type="entry name" value="ATPase_F1/V1/A1_a/bsu_N"/>
</dbReference>
<comment type="function">
    <text evidence="9">Component of the A-type ATP synthase that produces ATP from ADP in the presence of a proton gradient across the membrane. The A chain is the catalytic subunit.</text>
</comment>
<comment type="subunit">
    <text evidence="9">Has multiple subunits with at least A(3), B(3), C, D, E, F, H, I and proteolipid K(x).</text>
</comment>
<keyword evidence="8 9" id="KW-0066">ATP synthesis</keyword>
<evidence type="ECO:0000256" key="9">
    <source>
        <dbReference type="HAMAP-Rule" id="MF_00309"/>
    </source>
</evidence>